<evidence type="ECO:0000256" key="1">
    <source>
        <dbReference type="SAM" id="Phobius"/>
    </source>
</evidence>
<dbReference type="EMBL" id="JAENIJ010000031">
    <property type="protein sequence ID" value="MBK1883963.1"/>
    <property type="molecule type" value="Genomic_DNA"/>
</dbReference>
<keyword evidence="1" id="KW-0472">Membrane</keyword>
<feature type="transmembrane region" description="Helical" evidence="1">
    <location>
        <begin position="20"/>
        <end position="44"/>
    </location>
</feature>
<reference evidence="2" key="1">
    <citation type="submission" date="2021-01" db="EMBL/GenBank/DDBJ databases">
        <title>Modified the classification status of verrucomicrobia.</title>
        <authorList>
            <person name="Feng X."/>
        </authorList>
    </citation>
    <scope>NUCLEOTIDE SEQUENCE</scope>
    <source>
        <strain evidence="2">KCTC 22041</strain>
    </source>
</reference>
<keyword evidence="1" id="KW-1133">Transmembrane helix</keyword>
<protein>
    <recommendedName>
        <fullName evidence="4">VWFA domain-containing protein</fullName>
    </recommendedName>
</protein>
<organism evidence="2 3">
    <name type="scientific">Luteolibacter pohnpeiensis</name>
    <dbReference type="NCBI Taxonomy" id="454153"/>
    <lineage>
        <taxon>Bacteria</taxon>
        <taxon>Pseudomonadati</taxon>
        <taxon>Verrucomicrobiota</taxon>
        <taxon>Verrucomicrobiia</taxon>
        <taxon>Verrucomicrobiales</taxon>
        <taxon>Verrucomicrobiaceae</taxon>
        <taxon>Luteolibacter</taxon>
    </lineage>
</organism>
<name>A0A934S8W4_9BACT</name>
<evidence type="ECO:0000313" key="3">
    <source>
        <dbReference type="Proteomes" id="UP000603141"/>
    </source>
</evidence>
<evidence type="ECO:0008006" key="4">
    <source>
        <dbReference type="Google" id="ProtNLM"/>
    </source>
</evidence>
<gene>
    <name evidence="2" type="ORF">JIN85_16205</name>
</gene>
<dbReference type="InterPro" id="IPR036465">
    <property type="entry name" value="vWFA_dom_sf"/>
</dbReference>
<keyword evidence="3" id="KW-1185">Reference proteome</keyword>
<dbReference type="SUPFAM" id="SSF53300">
    <property type="entry name" value="vWA-like"/>
    <property type="match status" value="1"/>
</dbReference>
<sequence>MAKASPHHVPKDRRLARKTVTAAVASSIIVHVLIAIVAGIWVVAHYIKSEPPRFVALPQPKIKVPPQTKQHRMNLAAHAALASKPTFKAKLVSTRPTEFALPEAPKISMNDMLTPDPAAIANSMVTGLAGASGSGAGSGLGLTGAGGKGLGTGLNFMGIKSSGQRVLLLFDVSGSVVNKAAKSDMPLSKIKEETLNMIDKLPTDSRFGIIQFVRNYKPFQPELIPATQPNRDLARQWVASEWNESGMMGARGKGVISPTPNGLPVILRAAYAMKPDVIFLISDGSFERTGAQPEKVPEDEFDDLFKELTKTGKIPLNFIGFEMKPDDEKYWSRTARRQGGQFKEIK</sequence>
<evidence type="ECO:0000313" key="2">
    <source>
        <dbReference type="EMBL" id="MBK1883963.1"/>
    </source>
</evidence>
<dbReference type="RefSeq" id="WP_200272664.1">
    <property type="nucleotide sequence ID" value="NZ_JAENIJ010000031.1"/>
</dbReference>
<dbReference type="Proteomes" id="UP000603141">
    <property type="component" value="Unassembled WGS sequence"/>
</dbReference>
<accession>A0A934S8W4</accession>
<dbReference type="AlphaFoldDB" id="A0A934S8W4"/>
<proteinExistence type="predicted"/>
<comment type="caution">
    <text evidence="2">The sequence shown here is derived from an EMBL/GenBank/DDBJ whole genome shotgun (WGS) entry which is preliminary data.</text>
</comment>
<dbReference type="Gene3D" id="3.40.50.410">
    <property type="entry name" value="von Willebrand factor, type A domain"/>
    <property type="match status" value="1"/>
</dbReference>
<keyword evidence="1" id="KW-0812">Transmembrane</keyword>